<keyword evidence="4" id="KW-1185">Reference proteome</keyword>
<organism evidence="3 4">
    <name type="scientific">Myotis lucifugus</name>
    <name type="common">Little brown bat</name>
    <dbReference type="NCBI Taxonomy" id="59463"/>
    <lineage>
        <taxon>Eukaryota</taxon>
        <taxon>Metazoa</taxon>
        <taxon>Chordata</taxon>
        <taxon>Craniata</taxon>
        <taxon>Vertebrata</taxon>
        <taxon>Euteleostomi</taxon>
        <taxon>Mammalia</taxon>
        <taxon>Eutheria</taxon>
        <taxon>Laurasiatheria</taxon>
        <taxon>Chiroptera</taxon>
        <taxon>Yangochiroptera</taxon>
        <taxon>Vespertilionidae</taxon>
        <taxon>Myotis</taxon>
    </lineage>
</organism>
<reference evidence="3" key="3">
    <citation type="submission" date="2025-09" db="UniProtKB">
        <authorList>
            <consortium name="Ensembl"/>
        </authorList>
    </citation>
    <scope>IDENTIFICATION</scope>
</reference>
<accession>G1QDG5</accession>
<keyword evidence="2" id="KW-0812">Transmembrane</keyword>
<dbReference type="Proteomes" id="UP000001074">
    <property type="component" value="Unassembled WGS sequence"/>
</dbReference>
<keyword evidence="2" id="KW-1133">Transmembrane helix</keyword>
<dbReference type="EMBL" id="AAPE02001462">
    <property type="status" value="NOT_ANNOTATED_CDS"/>
    <property type="molecule type" value="Genomic_DNA"/>
</dbReference>
<reference evidence="3" key="2">
    <citation type="submission" date="2025-08" db="UniProtKB">
        <authorList>
            <consortium name="Ensembl"/>
        </authorList>
    </citation>
    <scope>IDENTIFICATION</scope>
</reference>
<reference evidence="3 4" key="1">
    <citation type="journal article" date="2011" name="Nature">
        <title>A high-resolution map of human evolutionary constraint using 29 mammals.</title>
        <authorList>
            <person name="Lindblad-Toh K."/>
            <person name="Garber M."/>
            <person name="Zuk O."/>
            <person name="Lin M.F."/>
            <person name="Parker B.J."/>
            <person name="Washietl S."/>
            <person name="Kheradpour P."/>
            <person name="Ernst J."/>
            <person name="Jordan G."/>
            <person name="Mauceli E."/>
            <person name="Ward L.D."/>
            <person name="Lowe C.B."/>
            <person name="Holloway A.K."/>
            <person name="Clamp M."/>
            <person name="Gnerre S."/>
            <person name="Alfoldi J."/>
            <person name="Beal K."/>
            <person name="Chang J."/>
            <person name="Clawson H."/>
            <person name="Cuff J."/>
            <person name="Di Palma F."/>
            <person name="Fitzgerald S."/>
            <person name="Flicek P."/>
            <person name="Guttman M."/>
            <person name="Hubisz M.J."/>
            <person name="Jaffe D.B."/>
            <person name="Jungreis I."/>
            <person name="Kent W.J."/>
            <person name="Kostka D."/>
            <person name="Lara M."/>
            <person name="Martins A.L."/>
            <person name="Massingham T."/>
            <person name="Moltke I."/>
            <person name="Raney B.J."/>
            <person name="Rasmussen M.D."/>
            <person name="Robinson J."/>
            <person name="Stark A."/>
            <person name="Vilella A.J."/>
            <person name="Wen J."/>
            <person name="Xie X."/>
            <person name="Zody M.C."/>
            <person name="Baldwin J."/>
            <person name="Bloom T."/>
            <person name="Chin C.W."/>
            <person name="Heiman D."/>
            <person name="Nicol R."/>
            <person name="Nusbaum C."/>
            <person name="Young S."/>
            <person name="Wilkinson J."/>
            <person name="Worley K.C."/>
            <person name="Kovar C.L."/>
            <person name="Muzny D.M."/>
            <person name="Gibbs R.A."/>
            <person name="Cree A."/>
            <person name="Dihn H.H."/>
            <person name="Fowler G."/>
            <person name="Jhangiani S."/>
            <person name="Joshi V."/>
            <person name="Lee S."/>
            <person name="Lewis L.R."/>
            <person name="Nazareth L.V."/>
            <person name="Okwuonu G."/>
            <person name="Santibanez J."/>
            <person name="Warren W.C."/>
            <person name="Mardis E.R."/>
            <person name="Weinstock G.M."/>
            <person name="Wilson R.K."/>
            <person name="Delehaunty K."/>
            <person name="Dooling D."/>
            <person name="Fronik C."/>
            <person name="Fulton L."/>
            <person name="Fulton B."/>
            <person name="Graves T."/>
            <person name="Minx P."/>
            <person name="Sodergren E."/>
            <person name="Birney E."/>
            <person name="Margulies E.H."/>
            <person name="Herrero J."/>
            <person name="Green E.D."/>
            <person name="Haussler D."/>
            <person name="Siepel A."/>
            <person name="Goldman N."/>
            <person name="Pollard K.S."/>
            <person name="Pedersen J.S."/>
            <person name="Lander E.S."/>
            <person name="Kellis M."/>
        </authorList>
    </citation>
    <scope>NUCLEOTIDE SEQUENCE [LARGE SCALE GENOMIC DNA]</scope>
</reference>
<evidence type="ECO:0000256" key="2">
    <source>
        <dbReference type="SAM" id="Phobius"/>
    </source>
</evidence>
<name>G1QDG5_MYOLU</name>
<proteinExistence type="predicted"/>
<feature type="transmembrane region" description="Helical" evidence="2">
    <location>
        <begin position="6"/>
        <end position="29"/>
    </location>
</feature>
<dbReference type="HOGENOM" id="CLU_2446431_0_0_1"/>
<sequence length="90" mass="9829">EGRALPIILMFFALVILAIMHTGLSKYFTRAGSVRREARNCSKVMAQSRSRQVLPGSAAEPWPLRTSTVSSPMSSQCSLSSSWEPALSTE</sequence>
<evidence type="ECO:0000256" key="1">
    <source>
        <dbReference type="SAM" id="MobiDB-lite"/>
    </source>
</evidence>
<dbReference type="InParanoid" id="G1QDG5"/>
<dbReference type="Ensembl" id="ENSMLUT00000030462.1">
    <property type="protein sequence ID" value="ENSMLUP00000021748.1"/>
    <property type="gene ID" value="ENSMLUG00000029642.1"/>
</dbReference>
<feature type="compositionally biased region" description="Low complexity" evidence="1">
    <location>
        <begin position="70"/>
        <end position="82"/>
    </location>
</feature>
<feature type="region of interest" description="Disordered" evidence="1">
    <location>
        <begin position="45"/>
        <end position="90"/>
    </location>
</feature>
<keyword evidence="2" id="KW-0472">Membrane</keyword>
<evidence type="ECO:0000313" key="4">
    <source>
        <dbReference type="Proteomes" id="UP000001074"/>
    </source>
</evidence>
<evidence type="ECO:0000313" key="3">
    <source>
        <dbReference type="Ensembl" id="ENSMLUP00000021748.1"/>
    </source>
</evidence>
<protein>
    <submittedName>
        <fullName evidence="3">Uncharacterized protein</fullName>
    </submittedName>
</protein>
<dbReference type="AlphaFoldDB" id="G1QDG5"/>